<organism evidence="2 3">
    <name type="scientific">Clarias magur</name>
    <name type="common">Asian catfish</name>
    <name type="synonym">Macropteronotus magur</name>
    <dbReference type="NCBI Taxonomy" id="1594786"/>
    <lineage>
        <taxon>Eukaryota</taxon>
        <taxon>Metazoa</taxon>
        <taxon>Chordata</taxon>
        <taxon>Craniata</taxon>
        <taxon>Vertebrata</taxon>
        <taxon>Euteleostomi</taxon>
        <taxon>Actinopterygii</taxon>
        <taxon>Neopterygii</taxon>
        <taxon>Teleostei</taxon>
        <taxon>Ostariophysi</taxon>
        <taxon>Siluriformes</taxon>
        <taxon>Clariidae</taxon>
        <taxon>Clarias</taxon>
    </lineage>
</organism>
<evidence type="ECO:0000313" key="2">
    <source>
        <dbReference type="EMBL" id="KAF5893523.1"/>
    </source>
</evidence>
<dbReference type="AlphaFoldDB" id="A0A8J4X560"/>
<dbReference type="InterPro" id="IPR013320">
    <property type="entry name" value="ConA-like_dom_sf"/>
</dbReference>
<sequence>MITLNQIFCPDPVLLDLNSAPEDFFISDDLASVGKLSCIRPNPIGFHGNHLVLGSEGYSDGFHCWNIEVGNSKHWTLGVCQRSADMNLIKPLTAEMGFWGLKRKGDSYMLLPSCKYSFKIQKKPRTVQVQLGGRFIIGNLNIGRMVRFVDVSDGSVIACYNGIPQ</sequence>
<dbReference type="InterPro" id="IPR043136">
    <property type="entry name" value="B30.2/SPRY_sf"/>
</dbReference>
<feature type="domain" description="B30.2/SPRY" evidence="1">
    <location>
        <begin position="1"/>
        <end position="165"/>
    </location>
</feature>
<feature type="non-terminal residue" evidence="2">
    <location>
        <position position="165"/>
    </location>
</feature>
<dbReference type="InterPro" id="IPR001870">
    <property type="entry name" value="B30.2/SPRY"/>
</dbReference>
<dbReference type="EMBL" id="QNUK01000429">
    <property type="protein sequence ID" value="KAF5893523.1"/>
    <property type="molecule type" value="Genomic_DNA"/>
</dbReference>
<reference evidence="2" key="1">
    <citation type="submission" date="2020-07" db="EMBL/GenBank/DDBJ databases">
        <title>Clarias magur genome sequencing, assembly and annotation.</title>
        <authorList>
            <person name="Kushwaha B."/>
            <person name="Kumar R."/>
            <person name="Das P."/>
            <person name="Joshi C.G."/>
            <person name="Kumar D."/>
            <person name="Nagpure N.S."/>
            <person name="Pandey M."/>
            <person name="Agarwal S."/>
            <person name="Srivastava S."/>
            <person name="Singh M."/>
            <person name="Sahoo L."/>
            <person name="Jayasankar P."/>
            <person name="Meher P.K."/>
            <person name="Koringa P.G."/>
            <person name="Iquebal M.A."/>
            <person name="Das S.P."/>
            <person name="Bit A."/>
            <person name="Patnaik S."/>
            <person name="Patel N."/>
            <person name="Shah T.M."/>
            <person name="Hinsu A."/>
            <person name="Jena J.K."/>
        </authorList>
    </citation>
    <scope>NUCLEOTIDE SEQUENCE</scope>
    <source>
        <strain evidence="2">CIFAMagur01</strain>
        <tissue evidence="2">Testis</tissue>
    </source>
</reference>
<comment type="caution">
    <text evidence="2">The sequence shown here is derived from an EMBL/GenBank/DDBJ whole genome shotgun (WGS) entry which is preliminary data.</text>
</comment>
<dbReference type="Proteomes" id="UP000727407">
    <property type="component" value="Unassembled WGS sequence"/>
</dbReference>
<dbReference type="InterPro" id="IPR050143">
    <property type="entry name" value="TRIM/RBCC"/>
</dbReference>
<keyword evidence="3" id="KW-1185">Reference proteome</keyword>
<dbReference type="SUPFAM" id="SSF49899">
    <property type="entry name" value="Concanavalin A-like lectins/glucanases"/>
    <property type="match status" value="1"/>
</dbReference>
<proteinExistence type="predicted"/>
<evidence type="ECO:0000259" key="1">
    <source>
        <dbReference type="PROSITE" id="PS50188"/>
    </source>
</evidence>
<gene>
    <name evidence="2" type="ORF">DAT39_016780</name>
</gene>
<dbReference type="PROSITE" id="PS50188">
    <property type="entry name" value="B302_SPRY"/>
    <property type="match status" value="1"/>
</dbReference>
<dbReference type="OrthoDB" id="654191at2759"/>
<protein>
    <submittedName>
        <fullName evidence="2">Tripartite motif-containing protein 35-like</fullName>
    </submittedName>
</protein>
<accession>A0A8J4X560</accession>
<name>A0A8J4X560_CLAMG</name>
<dbReference type="Gene3D" id="2.60.120.920">
    <property type="match status" value="1"/>
</dbReference>
<evidence type="ECO:0000313" key="3">
    <source>
        <dbReference type="Proteomes" id="UP000727407"/>
    </source>
</evidence>
<dbReference type="PANTHER" id="PTHR24103">
    <property type="entry name" value="E3 UBIQUITIN-PROTEIN LIGASE TRIM"/>
    <property type="match status" value="1"/>
</dbReference>